<dbReference type="EMBL" id="RCWN01000001">
    <property type="protein sequence ID" value="RLQ89059.1"/>
    <property type="molecule type" value="Genomic_DNA"/>
</dbReference>
<gene>
    <name evidence="3" type="ORF">D8780_13255</name>
</gene>
<comment type="caution">
    <text evidence="3">The sequence shown here is derived from an EMBL/GenBank/DDBJ whole genome shotgun (WGS) entry which is preliminary data.</text>
</comment>
<name>A0A3L7JFF4_9HYPH</name>
<dbReference type="PRINTS" id="PR00453">
    <property type="entry name" value="VWFADOMAIN"/>
</dbReference>
<feature type="domain" description="Putative Flp pilus-assembly TadG-like N-terminal" evidence="1">
    <location>
        <begin position="25"/>
        <end position="71"/>
    </location>
</feature>
<dbReference type="Pfam" id="PF13519">
    <property type="entry name" value="VWA_2"/>
    <property type="match status" value="1"/>
</dbReference>
<dbReference type="CDD" id="cd00198">
    <property type="entry name" value="vWFA"/>
    <property type="match status" value="1"/>
</dbReference>
<dbReference type="InterPro" id="IPR002035">
    <property type="entry name" value="VWF_A"/>
</dbReference>
<feature type="domain" description="VWFA" evidence="2">
    <location>
        <begin position="157"/>
        <end position="213"/>
    </location>
</feature>
<proteinExistence type="predicted"/>
<dbReference type="SUPFAM" id="SSF53300">
    <property type="entry name" value="vWA-like"/>
    <property type="match status" value="1"/>
</dbReference>
<accession>A0A3L7JFF4</accession>
<reference evidence="3 4" key="1">
    <citation type="submission" date="2018-10" db="EMBL/GenBank/DDBJ databases">
        <title>Notoacmeibacter sp. M2BS9Y-3-1, whole genome shotgun sequence.</title>
        <authorList>
            <person name="Tuo L."/>
        </authorList>
    </citation>
    <scope>NUCLEOTIDE SEQUENCE [LARGE SCALE GENOMIC DNA]</scope>
    <source>
        <strain evidence="3 4">M2BS9Y-3-1</strain>
    </source>
</reference>
<sequence length="607" mass="65092">MLSSVCGSMTMLLSLALRLLRDRRGNFAMMTAVLAVPVLFSVAAAIDMTRLMSVKETVRHAADAAALAAASSNLTTETERQQLADKIFHANIDLQKVGPLIKANNLEETGGGGIPRQYVYTVDLSLSDSATLIPIDNFWNANIEAVVQAADEQLDIALVLDNSGSMREYDARTTTRMSELITAAQSFIDVFASDGSTQIAVIPFDSQVKVDLPAISAFAGVQQNPYAEVDCSDPDIAPADVELCTANQTTTTDTTTVVTDAKPFSMNCGLLVGATDLEQSWCEMGRPGFNLPASSTGAYVTGVKRGRFCFIFCIVGYGVEASQYTATVVDGRYKIARRSEECATYFRYEVGDASPCALHDDTFGIIFNQPAPEPTTETITNTTTAYSITPGTAKAEGEIAPNASLLSQDMDAYEGCVIDRRTDYDVTGFVVPQPDSESEYPKANCATNTLATVTGLGTDFASLKNAVGAMQPSHNTNITIGVAWGMEALSAAPPLTGVRPNSRKVMVIMTDGENTQNRWIDARYVSNGRTLIDQSKSAEIDEKTLAACAIAKGQGIEIYTLNLLDADSAMLASCSNGEDYSYTADRGELIKTFEAIGRKIKRIHLTG</sequence>
<dbReference type="Proteomes" id="UP000281094">
    <property type="component" value="Unassembled WGS sequence"/>
</dbReference>
<evidence type="ECO:0000259" key="1">
    <source>
        <dbReference type="Pfam" id="PF13400"/>
    </source>
</evidence>
<keyword evidence="4" id="KW-1185">Reference proteome</keyword>
<protein>
    <submittedName>
        <fullName evidence="3">VWA domain-containing protein</fullName>
    </submittedName>
</protein>
<evidence type="ECO:0000259" key="2">
    <source>
        <dbReference type="Pfam" id="PF13519"/>
    </source>
</evidence>
<dbReference type="Pfam" id="PF13400">
    <property type="entry name" value="Tad"/>
    <property type="match status" value="1"/>
</dbReference>
<dbReference type="InterPro" id="IPR036465">
    <property type="entry name" value="vWFA_dom_sf"/>
</dbReference>
<organism evidence="3 4">
    <name type="scientific">Notoacmeibacter ruber</name>
    <dbReference type="NCBI Taxonomy" id="2670375"/>
    <lineage>
        <taxon>Bacteria</taxon>
        <taxon>Pseudomonadati</taxon>
        <taxon>Pseudomonadota</taxon>
        <taxon>Alphaproteobacteria</taxon>
        <taxon>Hyphomicrobiales</taxon>
        <taxon>Notoacmeibacteraceae</taxon>
        <taxon>Notoacmeibacter</taxon>
    </lineage>
</organism>
<dbReference type="Gene3D" id="3.40.50.410">
    <property type="entry name" value="von Willebrand factor, type A domain"/>
    <property type="match status" value="2"/>
</dbReference>
<evidence type="ECO:0000313" key="3">
    <source>
        <dbReference type="EMBL" id="RLQ89059.1"/>
    </source>
</evidence>
<dbReference type="AlphaFoldDB" id="A0A3L7JFF4"/>
<evidence type="ECO:0000313" key="4">
    <source>
        <dbReference type="Proteomes" id="UP000281094"/>
    </source>
</evidence>
<dbReference type="InterPro" id="IPR028087">
    <property type="entry name" value="Tad_N"/>
</dbReference>